<dbReference type="Pfam" id="PF18982">
    <property type="entry name" value="JetA"/>
    <property type="match status" value="1"/>
</dbReference>
<comment type="caution">
    <text evidence="1">The sequence shown here is derived from an EMBL/GenBank/DDBJ whole genome shotgun (WGS) entry which is preliminary data.</text>
</comment>
<protein>
    <recommendedName>
        <fullName evidence="3">TIGR02677 family protein</fullName>
    </recommendedName>
</protein>
<dbReference type="RefSeq" id="WP_130432305.1">
    <property type="nucleotide sequence ID" value="NZ_SGXF01000001.1"/>
</dbReference>
<keyword evidence="2" id="KW-1185">Reference proteome</keyword>
<dbReference type="InterPro" id="IPR043773">
    <property type="entry name" value="JetA"/>
</dbReference>
<sequence>MKRKQEIPESFWRLFRSGNREIYIEALLRINEEYQYNNYFLSWEVCIQVLSNYFSGRRIAMLREEEADWEDSLEPPSTQVLKWLVKNGWLKKLEDYAQGITNVVIPEYAAVMIEAFEKLEQEQGQDADVYIQSIYAILFSYRNDSRRDISLLQSAVVNTRELNRALQNMLHNMDRFFASLLDQDSYGDLLKEHLNVYVEEVVRKKYHILKTSDNFYLYKMEIRKWLKEIEDEENRRLLLLEDGPDGEEKDHQFLAGRLVLDKTEEISRGFRDIERRIFFMDQEHTKYVRATVTRLNYLLNEDRDMLGLMVQLLNRIAEGDETEQRIRQTALRMNLSDIQVLSGESLYKRRKPRADFAGSLKPDEEVRELERREVLRLNKIQNRYSRREIQEFVLSRMENGCYRVDQDTVQDEEAFEKLILAYDDAMRRDSPFTVPEEEEGRIRQNGYVYPKLTFVKRAVRRKVEEDL</sequence>
<reference evidence="1 2" key="1">
    <citation type="submission" date="2019-02" db="EMBL/GenBank/DDBJ databases">
        <title>Genomic Encyclopedia of Type Strains, Phase IV (KMG-IV): sequencing the most valuable type-strain genomes for metagenomic binning, comparative biology and taxonomic classification.</title>
        <authorList>
            <person name="Goeker M."/>
        </authorList>
    </citation>
    <scope>NUCLEOTIDE SEQUENCE [LARGE SCALE GENOMIC DNA]</scope>
    <source>
        <strain evidence="1 2">DSM 29486</strain>
    </source>
</reference>
<evidence type="ECO:0000313" key="2">
    <source>
        <dbReference type="Proteomes" id="UP000292927"/>
    </source>
</evidence>
<dbReference type="Proteomes" id="UP000292927">
    <property type="component" value="Unassembled WGS sequence"/>
</dbReference>
<organism evidence="1 2">
    <name type="scientific">Cuneatibacter caecimuris</name>
    <dbReference type="NCBI Taxonomy" id="1796618"/>
    <lineage>
        <taxon>Bacteria</taxon>
        <taxon>Bacillati</taxon>
        <taxon>Bacillota</taxon>
        <taxon>Clostridia</taxon>
        <taxon>Lachnospirales</taxon>
        <taxon>Lachnospiraceae</taxon>
        <taxon>Cuneatibacter</taxon>
    </lineage>
</organism>
<evidence type="ECO:0000313" key="1">
    <source>
        <dbReference type="EMBL" id="RZT02168.1"/>
    </source>
</evidence>
<dbReference type="EMBL" id="SGXF01000001">
    <property type="protein sequence ID" value="RZT02168.1"/>
    <property type="molecule type" value="Genomic_DNA"/>
</dbReference>
<evidence type="ECO:0008006" key="3">
    <source>
        <dbReference type="Google" id="ProtNLM"/>
    </source>
</evidence>
<proteinExistence type="predicted"/>
<dbReference type="OrthoDB" id="1933360at2"/>
<gene>
    <name evidence="1" type="ORF">EV209_0276</name>
</gene>
<name>A0A4Q7PQ31_9FIRM</name>
<accession>A0A4Q7PQ31</accession>
<dbReference type="AlphaFoldDB" id="A0A4Q7PQ31"/>